<evidence type="ECO:0000313" key="1">
    <source>
        <dbReference type="EMBL" id="GAM12450.1"/>
    </source>
</evidence>
<protein>
    <submittedName>
        <fullName evidence="1">Uncharacterized protein</fullName>
    </submittedName>
</protein>
<keyword evidence="2" id="KW-1185">Reference proteome</keyword>
<gene>
    <name evidence="1" type="ORF">SAMD00020551_0584</name>
</gene>
<organism evidence="1 2">
    <name type="scientific">Mesobacillus selenatarsenatis (strain DSM 18680 / JCM 14380 / FERM P-15431 / SF-1)</name>
    <dbReference type="NCBI Taxonomy" id="1321606"/>
    <lineage>
        <taxon>Bacteria</taxon>
        <taxon>Bacillati</taxon>
        <taxon>Bacillota</taxon>
        <taxon>Bacilli</taxon>
        <taxon>Bacillales</taxon>
        <taxon>Bacillaceae</taxon>
        <taxon>Mesobacillus</taxon>
    </lineage>
</organism>
<dbReference type="AlphaFoldDB" id="A0A0A8WXQ7"/>
<evidence type="ECO:0000313" key="2">
    <source>
        <dbReference type="Proteomes" id="UP000031014"/>
    </source>
</evidence>
<comment type="caution">
    <text evidence="1">The sequence shown here is derived from an EMBL/GenBank/DDBJ whole genome shotgun (WGS) entry which is preliminary data.</text>
</comment>
<dbReference type="Proteomes" id="UP000031014">
    <property type="component" value="Unassembled WGS sequence"/>
</dbReference>
<dbReference type="STRING" id="1321606.SAMD00020551_0584"/>
<proteinExistence type="predicted"/>
<dbReference type="EMBL" id="BASE01000012">
    <property type="protein sequence ID" value="GAM12450.1"/>
    <property type="molecule type" value="Genomic_DNA"/>
</dbReference>
<sequence length="38" mass="4499">MHIWRLVEETWFSSTFKNRLLHHFGAIAESENQIGKAN</sequence>
<accession>A0A0A8WXQ7</accession>
<reference evidence="1 2" key="1">
    <citation type="submission" date="2013-06" db="EMBL/GenBank/DDBJ databases">
        <title>Whole genome shotgun sequence of Bacillus selenatarsenatis SF-1.</title>
        <authorList>
            <person name="Kuroda M."/>
            <person name="Sei K."/>
            <person name="Yamashita M."/>
            <person name="Ike M."/>
        </authorList>
    </citation>
    <scope>NUCLEOTIDE SEQUENCE [LARGE SCALE GENOMIC DNA]</scope>
    <source>
        <strain evidence="1 2">SF-1</strain>
    </source>
</reference>
<name>A0A0A8WXQ7_MESS1</name>